<evidence type="ECO:0000313" key="17">
    <source>
        <dbReference type="Proteomes" id="UP000070412"/>
    </source>
</evidence>
<dbReference type="SUPFAM" id="SSF56112">
    <property type="entry name" value="Protein kinase-like (PK-like)"/>
    <property type="match status" value="1"/>
</dbReference>
<dbReference type="Gene3D" id="1.10.510.10">
    <property type="entry name" value="Transferase(Phosphotransferase) domain 1"/>
    <property type="match status" value="1"/>
</dbReference>
<comment type="catalytic activity">
    <reaction evidence="10">
        <text>L-seryl-[protein] + ATP = O-phospho-L-seryl-[protein] + ADP + H(+)</text>
        <dbReference type="Rhea" id="RHEA:17989"/>
        <dbReference type="Rhea" id="RHEA-COMP:9863"/>
        <dbReference type="Rhea" id="RHEA-COMP:11604"/>
        <dbReference type="ChEBI" id="CHEBI:15378"/>
        <dbReference type="ChEBI" id="CHEBI:29999"/>
        <dbReference type="ChEBI" id="CHEBI:30616"/>
        <dbReference type="ChEBI" id="CHEBI:83421"/>
        <dbReference type="ChEBI" id="CHEBI:456216"/>
        <dbReference type="EC" id="2.7.11.1"/>
    </reaction>
</comment>
<dbReference type="AlphaFoldDB" id="A0A834R8S2"/>
<comment type="catalytic activity">
    <reaction evidence="9">
        <text>L-threonyl-[protein] + ATP = O-phospho-L-threonyl-[protein] + ADP + H(+)</text>
        <dbReference type="Rhea" id="RHEA:46608"/>
        <dbReference type="Rhea" id="RHEA-COMP:11060"/>
        <dbReference type="Rhea" id="RHEA-COMP:11605"/>
        <dbReference type="ChEBI" id="CHEBI:15378"/>
        <dbReference type="ChEBI" id="CHEBI:30013"/>
        <dbReference type="ChEBI" id="CHEBI:30616"/>
        <dbReference type="ChEBI" id="CHEBI:61977"/>
        <dbReference type="ChEBI" id="CHEBI:456216"/>
        <dbReference type="EC" id="2.7.11.1"/>
    </reaction>
</comment>
<dbReference type="InterPro" id="IPR027442">
    <property type="entry name" value="MAPKAPK_C"/>
</dbReference>
<protein>
    <recommendedName>
        <fullName evidence="2">non-specific serine/threonine protein kinase</fullName>
        <ecNumber evidence="2">2.7.11.1</ecNumber>
    </recommendedName>
</protein>
<evidence type="ECO:0000313" key="15">
    <source>
        <dbReference type="EMBL" id="KAF7492018.1"/>
    </source>
</evidence>
<name>A0A834R8S2_SARSC</name>
<feature type="compositionally biased region" description="Polar residues" evidence="13">
    <location>
        <begin position="46"/>
        <end position="62"/>
    </location>
</feature>
<dbReference type="GO" id="GO:0004674">
    <property type="term" value="F:protein serine/threonine kinase activity"/>
    <property type="evidence" value="ECO:0007669"/>
    <property type="project" value="UniProtKB-KW"/>
</dbReference>
<dbReference type="Pfam" id="PF00069">
    <property type="entry name" value="Pkinase"/>
    <property type="match status" value="1"/>
</dbReference>
<evidence type="ECO:0000256" key="7">
    <source>
        <dbReference type="ARBA" id="ARBA00022777"/>
    </source>
</evidence>
<keyword evidence="5" id="KW-0808">Transferase</keyword>
<reference evidence="15" key="2">
    <citation type="submission" date="2020-01" db="EMBL/GenBank/DDBJ databases">
        <authorList>
            <person name="Korhonen P.K.K."/>
            <person name="Guangxu M.G."/>
            <person name="Wang T.W."/>
            <person name="Stroehlein A.J.S."/>
            <person name="Young N.D."/>
            <person name="Ang C.-S.A."/>
            <person name="Fernando D.W.F."/>
            <person name="Lu H.L."/>
            <person name="Taylor S.T."/>
            <person name="Ehtesham M.E.M."/>
            <person name="Najaraj S.H.N."/>
            <person name="Harsha G.H.G."/>
            <person name="Madugundu A.M."/>
            <person name="Renuse S.R."/>
            <person name="Holt D.H."/>
            <person name="Pandey A.P."/>
            <person name="Papenfuss A.P."/>
            <person name="Gasser R.B.G."/>
            <person name="Fischer K.F."/>
        </authorList>
    </citation>
    <scope>NUCLEOTIDE SEQUENCE</scope>
    <source>
        <strain evidence="15">SSS_KF_BRIS2020</strain>
    </source>
</reference>
<dbReference type="SMART" id="SM00220">
    <property type="entry name" value="S_TKc"/>
    <property type="match status" value="1"/>
</dbReference>
<dbReference type="EnsemblMetazoa" id="SSS_2165s_mrna">
    <property type="protein sequence ID" value="KAF7492018.1"/>
    <property type="gene ID" value="SSS_2165"/>
</dbReference>
<keyword evidence="7 15" id="KW-0418">Kinase</keyword>
<comment type="similarity">
    <text evidence="1">Belongs to the protein kinase superfamily. CAMK Ser/Thr protein kinase family.</text>
</comment>
<feature type="region of interest" description="Disordered" evidence="13">
    <location>
        <begin position="450"/>
        <end position="478"/>
    </location>
</feature>
<evidence type="ECO:0000259" key="14">
    <source>
        <dbReference type="PROSITE" id="PS50011"/>
    </source>
</evidence>
<evidence type="ECO:0000256" key="3">
    <source>
        <dbReference type="ARBA" id="ARBA00022527"/>
    </source>
</evidence>
<feature type="compositionally biased region" description="Polar residues" evidence="13">
    <location>
        <begin position="70"/>
        <end position="86"/>
    </location>
</feature>
<dbReference type="PROSITE" id="PS00107">
    <property type="entry name" value="PROTEIN_KINASE_ATP"/>
    <property type="match status" value="1"/>
</dbReference>
<dbReference type="CDD" id="cd14089">
    <property type="entry name" value="STKc_MAPKAPK"/>
    <property type="match status" value="1"/>
</dbReference>
<gene>
    <name evidence="15" type="ORF">SSS_2165</name>
</gene>
<dbReference type="Gene3D" id="3.30.200.20">
    <property type="entry name" value="Phosphorylase Kinase, domain 1"/>
    <property type="match status" value="1"/>
</dbReference>
<dbReference type="PROSITE" id="PS00108">
    <property type="entry name" value="PROTEIN_KINASE_ST"/>
    <property type="match status" value="1"/>
</dbReference>
<dbReference type="PANTHER" id="PTHR24349">
    <property type="entry name" value="SERINE/THREONINE-PROTEIN KINASE"/>
    <property type="match status" value="1"/>
</dbReference>
<dbReference type="Proteomes" id="UP000070412">
    <property type="component" value="Unassembled WGS sequence"/>
</dbReference>
<evidence type="ECO:0000256" key="10">
    <source>
        <dbReference type="ARBA" id="ARBA00048679"/>
    </source>
</evidence>
<feature type="domain" description="Protein kinase" evidence="14">
    <location>
        <begin position="128"/>
        <end position="388"/>
    </location>
</feature>
<dbReference type="FunFam" id="3.30.200.20:FF:000156">
    <property type="entry name" value="MAP kinase-activated protein kinase 3"/>
    <property type="match status" value="1"/>
</dbReference>
<dbReference type="InterPro" id="IPR017441">
    <property type="entry name" value="Protein_kinase_ATP_BS"/>
</dbReference>
<evidence type="ECO:0000256" key="13">
    <source>
        <dbReference type="SAM" id="MobiDB-lite"/>
    </source>
</evidence>
<evidence type="ECO:0000256" key="9">
    <source>
        <dbReference type="ARBA" id="ARBA00047899"/>
    </source>
</evidence>
<sequence>MFWKKIRKLSISRCNRSDSIESGKIFYEDFDQSQPPQESSENQSSTIFRTKTDNFSSTQTIKMDNDRSKNVQPATTTASRQNQSMNRVGGGAGESTRKHLMPDSHHLASDRSPQPLKIKTSSIYDNYTITNNVLGLGINGKVLECRSKATGKKFAIKVLRDNAKSRREVELHWRASRSAHIVPVIDVYENVLGSNRCLFVVMECMEGGELFQRIQDRAENAFTEREAAEIMREICKAILFLHSLNIAHRDVKPENLLYTKRDMSVAQLKLTDFGFAKETIGNLQTPCYTPYYVAPEVLGPEKYDKSCDLWSLGVIMYILLCGYPPFYSNHGLAISPGMKKRIRAGQYDFPETEWRHVSKDAKDLIKSLLTTDPEKRPTIEQVMKHNWIARYTEVPQTPLCSIQILREDHDQWSEVQEEMNQALRTMRVDFDPSIRLKTLDSISNQLLEKRKNRSNIQGTGGGTGGLALKLPPKISQTN</sequence>
<evidence type="ECO:0000256" key="5">
    <source>
        <dbReference type="ARBA" id="ARBA00022679"/>
    </source>
</evidence>
<evidence type="ECO:0000256" key="12">
    <source>
        <dbReference type="RuleBase" id="RU000304"/>
    </source>
</evidence>
<feature type="binding site" evidence="11">
    <location>
        <position position="157"/>
    </location>
    <ligand>
        <name>ATP</name>
        <dbReference type="ChEBI" id="CHEBI:30616"/>
    </ligand>
</feature>
<dbReference type="EMBL" id="WVUK01000057">
    <property type="protein sequence ID" value="KAF7492018.1"/>
    <property type="molecule type" value="Genomic_DNA"/>
</dbReference>
<reference evidence="16" key="3">
    <citation type="submission" date="2022-06" db="UniProtKB">
        <authorList>
            <consortium name="EnsemblMetazoa"/>
        </authorList>
    </citation>
    <scope>IDENTIFICATION</scope>
</reference>
<dbReference type="InterPro" id="IPR050205">
    <property type="entry name" value="CDPK_Ser/Thr_kinases"/>
</dbReference>
<keyword evidence="3 12" id="KW-0723">Serine/threonine-protein kinase</keyword>
<dbReference type="Gene3D" id="4.10.1170.10">
    <property type="entry name" value="MAP kinase activated protein kinase 2"/>
    <property type="match status" value="1"/>
</dbReference>
<dbReference type="InterPro" id="IPR008271">
    <property type="entry name" value="Ser/Thr_kinase_AS"/>
</dbReference>
<keyword evidence="17" id="KW-1185">Reference proteome</keyword>
<proteinExistence type="inferred from homology"/>
<evidence type="ECO:0000256" key="1">
    <source>
        <dbReference type="ARBA" id="ARBA00006692"/>
    </source>
</evidence>
<dbReference type="GO" id="GO:0005524">
    <property type="term" value="F:ATP binding"/>
    <property type="evidence" value="ECO:0007669"/>
    <property type="project" value="UniProtKB-UniRule"/>
</dbReference>
<evidence type="ECO:0000256" key="2">
    <source>
        <dbReference type="ARBA" id="ARBA00012513"/>
    </source>
</evidence>
<dbReference type="InterPro" id="IPR000719">
    <property type="entry name" value="Prot_kinase_dom"/>
</dbReference>
<organism evidence="15">
    <name type="scientific">Sarcoptes scabiei</name>
    <name type="common">Itch mite</name>
    <name type="synonym">Acarus scabiei</name>
    <dbReference type="NCBI Taxonomy" id="52283"/>
    <lineage>
        <taxon>Eukaryota</taxon>
        <taxon>Metazoa</taxon>
        <taxon>Ecdysozoa</taxon>
        <taxon>Arthropoda</taxon>
        <taxon>Chelicerata</taxon>
        <taxon>Arachnida</taxon>
        <taxon>Acari</taxon>
        <taxon>Acariformes</taxon>
        <taxon>Sarcoptiformes</taxon>
        <taxon>Astigmata</taxon>
        <taxon>Psoroptidia</taxon>
        <taxon>Sarcoptoidea</taxon>
        <taxon>Sarcoptidae</taxon>
        <taxon>Sarcoptinae</taxon>
        <taxon>Sarcoptes</taxon>
    </lineage>
</organism>
<feature type="compositionally biased region" description="Low complexity" evidence="13">
    <location>
        <begin position="32"/>
        <end position="45"/>
    </location>
</feature>
<evidence type="ECO:0000313" key="16">
    <source>
        <dbReference type="EnsemblMetazoa" id="KAF7492018.1"/>
    </source>
</evidence>
<evidence type="ECO:0000256" key="11">
    <source>
        <dbReference type="PROSITE-ProRule" id="PRU10141"/>
    </source>
</evidence>
<evidence type="ECO:0000256" key="4">
    <source>
        <dbReference type="ARBA" id="ARBA00022553"/>
    </source>
</evidence>
<dbReference type="FunFam" id="1.10.510.10:FF:000094">
    <property type="entry name" value="MAP kinase-activated protein kinase 2"/>
    <property type="match status" value="1"/>
</dbReference>
<dbReference type="EC" id="2.7.11.1" evidence="2"/>
<dbReference type="InterPro" id="IPR011009">
    <property type="entry name" value="Kinase-like_dom_sf"/>
</dbReference>
<dbReference type="OrthoDB" id="40902at2759"/>
<feature type="region of interest" description="Disordered" evidence="13">
    <location>
        <begin position="29"/>
        <end position="113"/>
    </location>
</feature>
<evidence type="ECO:0000256" key="6">
    <source>
        <dbReference type="ARBA" id="ARBA00022741"/>
    </source>
</evidence>
<reference evidence="17" key="1">
    <citation type="journal article" date="2020" name="PLoS Negl. Trop. Dis.">
        <title>High-quality nuclear genome for Sarcoptes scabiei-A critical resource for a neglected parasite.</title>
        <authorList>
            <person name="Korhonen P.K."/>
            <person name="Gasser R.B."/>
            <person name="Ma G."/>
            <person name="Wang T."/>
            <person name="Stroehlein A.J."/>
            <person name="Young N.D."/>
            <person name="Ang C.S."/>
            <person name="Fernando D.D."/>
            <person name="Lu H.C."/>
            <person name="Taylor S."/>
            <person name="Reynolds S.L."/>
            <person name="Mofiz E."/>
            <person name="Najaraj S.H."/>
            <person name="Gowda H."/>
            <person name="Madugundu A."/>
            <person name="Renuse S."/>
            <person name="Holt D."/>
            <person name="Pandey A."/>
            <person name="Papenfuss A.T."/>
            <person name="Fischer K."/>
        </authorList>
    </citation>
    <scope>NUCLEOTIDE SEQUENCE [LARGE SCALE GENOMIC DNA]</scope>
</reference>
<keyword evidence="6 11" id="KW-0547">Nucleotide-binding</keyword>
<evidence type="ECO:0000256" key="8">
    <source>
        <dbReference type="ARBA" id="ARBA00022840"/>
    </source>
</evidence>
<dbReference type="PROSITE" id="PS50011">
    <property type="entry name" value="PROTEIN_KINASE_DOM"/>
    <property type="match status" value="1"/>
</dbReference>
<accession>A0A834R8S2</accession>
<feature type="compositionally biased region" description="Basic and acidic residues" evidence="13">
    <location>
        <begin position="95"/>
        <end position="109"/>
    </location>
</feature>
<keyword evidence="4" id="KW-0597">Phosphoprotein</keyword>
<keyword evidence="8 11" id="KW-0067">ATP-binding</keyword>